<reference evidence="1 2" key="1">
    <citation type="submission" date="2018-02" db="EMBL/GenBank/DDBJ databases">
        <title>The genomes of Aspergillus section Nigri reveals drivers in fungal speciation.</title>
        <authorList>
            <consortium name="DOE Joint Genome Institute"/>
            <person name="Vesth T.C."/>
            <person name="Nybo J."/>
            <person name="Theobald S."/>
            <person name="Brandl J."/>
            <person name="Frisvad J.C."/>
            <person name="Nielsen K.F."/>
            <person name="Lyhne E.K."/>
            <person name="Kogle M.E."/>
            <person name="Kuo A."/>
            <person name="Riley R."/>
            <person name="Clum A."/>
            <person name="Nolan M."/>
            <person name="Lipzen A."/>
            <person name="Salamov A."/>
            <person name="Henrissat B."/>
            <person name="Wiebenga A."/>
            <person name="De vries R.P."/>
            <person name="Grigoriev I.V."/>
            <person name="Mortensen U.H."/>
            <person name="Andersen M.R."/>
            <person name="Baker S.E."/>
        </authorList>
    </citation>
    <scope>NUCLEOTIDE SEQUENCE [LARGE SCALE GENOMIC DNA]</scope>
    <source>
        <strain evidence="1 2">CBS 114.80</strain>
    </source>
</reference>
<evidence type="ECO:0000313" key="1">
    <source>
        <dbReference type="EMBL" id="PYI30672.1"/>
    </source>
</evidence>
<sequence length="210" mass="23871">MLDIARYQLSHNQEFCFLLLVICYLFLSVFHKTSGSFVTSAWSKPSPTRTSMLVSESNVRRAHESSLHSMASNLLVFIQVLGIELPRGSRTTYTGISGSQQTNLLLKIDHDVESYQDLQYLDTIRRLANLMTSVQKIMVVPQLYSPDKSIDQFRFTITNKLTRNVSTLWRRVVLLGKSADVAQARYEGLRTIVRRKPAFRATGLVRAIGQ</sequence>
<accession>A0A2V5I6C7</accession>
<organism evidence="1 2">
    <name type="scientific">Aspergillus indologenus CBS 114.80</name>
    <dbReference type="NCBI Taxonomy" id="1450541"/>
    <lineage>
        <taxon>Eukaryota</taxon>
        <taxon>Fungi</taxon>
        <taxon>Dikarya</taxon>
        <taxon>Ascomycota</taxon>
        <taxon>Pezizomycotina</taxon>
        <taxon>Eurotiomycetes</taxon>
        <taxon>Eurotiomycetidae</taxon>
        <taxon>Eurotiales</taxon>
        <taxon>Aspergillaceae</taxon>
        <taxon>Aspergillus</taxon>
        <taxon>Aspergillus subgen. Circumdati</taxon>
    </lineage>
</organism>
<dbReference type="Proteomes" id="UP000248817">
    <property type="component" value="Unassembled WGS sequence"/>
</dbReference>
<gene>
    <name evidence="1" type="ORF">BP00DRAFT_200976</name>
</gene>
<name>A0A2V5I6C7_9EURO</name>
<evidence type="ECO:0000313" key="2">
    <source>
        <dbReference type="Proteomes" id="UP000248817"/>
    </source>
</evidence>
<keyword evidence="2" id="KW-1185">Reference proteome</keyword>
<protein>
    <submittedName>
        <fullName evidence="1">Uncharacterized protein</fullName>
    </submittedName>
</protein>
<dbReference type="AlphaFoldDB" id="A0A2V5I6C7"/>
<proteinExistence type="predicted"/>
<dbReference type="EMBL" id="KZ825513">
    <property type="protein sequence ID" value="PYI30672.1"/>
    <property type="molecule type" value="Genomic_DNA"/>
</dbReference>